<dbReference type="AlphaFoldDB" id="A0A832LJZ3"/>
<dbReference type="InterPro" id="IPR026444">
    <property type="entry name" value="Secre_tail"/>
</dbReference>
<dbReference type="EMBL" id="DSVI01000027">
    <property type="protein sequence ID" value="HGT49235.1"/>
    <property type="molecule type" value="Genomic_DNA"/>
</dbReference>
<organism evidence="2">
    <name type="scientific">Ignavibacterium album</name>
    <dbReference type="NCBI Taxonomy" id="591197"/>
    <lineage>
        <taxon>Bacteria</taxon>
        <taxon>Pseudomonadati</taxon>
        <taxon>Ignavibacteriota</taxon>
        <taxon>Ignavibacteria</taxon>
        <taxon>Ignavibacteriales</taxon>
        <taxon>Ignavibacteriaceae</taxon>
        <taxon>Ignavibacterium</taxon>
    </lineage>
</organism>
<gene>
    <name evidence="2" type="ORF">ENS56_14450</name>
</gene>
<feature type="domain" description="Secretion system C-terminal sorting" evidence="1">
    <location>
        <begin position="470"/>
        <end position="546"/>
    </location>
</feature>
<dbReference type="NCBIfam" id="TIGR04183">
    <property type="entry name" value="Por_Secre_tail"/>
    <property type="match status" value="1"/>
</dbReference>
<sequence length="549" mass="60517">MKIKFFLVLLITTEITLYTFAQVNTAWIRRFDGPANAIDIAKVIKIDDNGSVYVGGQISRTTGHPDLGVIKYNSNGDTLWVRYYNSPGNEGGEYFDLTLDKFGNVIITGSSIGTNSTSDYATIKYDANGNELWVRRYDDGDSDTPIALAVDDLGNIYVTGTSWRVNQNYNIVTIKYNNDGDSLWTYSYNGFDNSGDFAKDIALDSQGNVFITGTEDYYWSPTGTDYIIIKCNPSGDTLWTAKYDGTGTGFYDDDYVRAIAVDNSGNVYVTGESFNENNYLDIVTIKYNSYGDSIWVKRYRGAATGDEKVTDIAVDSSGNVFVTGSIVVNNSGADYVTIKYNASGDEQWIKTYAGYSSYPDLASSVVLDKFGNIYVTGTSSSSSSNVDFATIKYDKDGNEKWVIKYNGPGNSYDDGNGICVDDSGNVYVTGTSAGIGTQGDFVTIMYNQTLTGIGEDFTDLPCSFNLEQNYPNPFNPSTIINWQSPVGSYQTIKLFDVLGREIEIIVDGYYEAGNHSTLYIPNSTLPAGVYFYQLRAGSFVEIKKMILLR</sequence>
<dbReference type="Gene3D" id="2.40.10.500">
    <property type="match status" value="2"/>
</dbReference>
<dbReference type="InterPro" id="IPR013431">
    <property type="entry name" value="Delta_60_rpt"/>
</dbReference>
<dbReference type="SUPFAM" id="SSF101898">
    <property type="entry name" value="NHL repeat"/>
    <property type="match status" value="1"/>
</dbReference>
<evidence type="ECO:0000313" key="2">
    <source>
        <dbReference type="EMBL" id="HGT49235.1"/>
    </source>
</evidence>
<dbReference type="InterPro" id="IPR011042">
    <property type="entry name" value="6-blade_b-propeller_TolB-like"/>
</dbReference>
<accession>A0A832LJZ3</accession>
<dbReference type="InterPro" id="IPR052918">
    <property type="entry name" value="Motility_Chemotaxis_Reg"/>
</dbReference>
<dbReference type="NCBIfam" id="TIGR02608">
    <property type="entry name" value="delta_60_rpt"/>
    <property type="match status" value="4"/>
</dbReference>
<name>A0A832LJZ3_9BACT</name>
<dbReference type="Pfam" id="PF06739">
    <property type="entry name" value="SBBP"/>
    <property type="match status" value="5"/>
</dbReference>
<protein>
    <submittedName>
        <fullName evidence="2">T9SS type A sorting domain-containing protein</fullName>
    </submittedName>
</protein>
<evidence type="ECO:0000259" key="1">
    <source>
        <dbReference type="Pfam" id="PF18962"/>
    </source>
</evidence>
<dbReference type="SUPFAM" id="SSF63829">
    <property type="entry name" value="Calcium-dependent phosphotriesterase"/>
    <property type="match status" value="1"/>
</dbReference>
<comment type="caution">
    <text evidence="2">The sequence shown here is derived from an EMBL/GenBank/DDBJ whole genome shotgun (WGS) entry which is preliminary data.</text>
</comment>
<dbReference type="Gene3D" id="2.120.10.30">
    <property type="entry name" value="TolB, C-terminal domain"/>
    <property type="match status" value="1"/>
</dbReference>
<dbReference type="Pfam" id="PF18962">
    <property type="entry name" value="Por_Secre_tail"/>
    <property type="match status" value="1"/>
</dbReference>
<proteinExistence type="predicted"/>
<dbReference type="InterPro" id="IPR010620">
    <property type="entry name" value="SBBP_repeat"/>
</dbReference>
<dbReference type="PANTHER" id="PTHR35580:SF1">
    <property type="entry name" value="PHYTASE-LIKE DOMAIN-CONTAINING PROTEIN"/>
    <property type="match status" value="1"/>
</dbReference>
<reference evidence="2" key="1">
    <citation type="journal article" date="2020" name="mSystems">
        <title>Genome- and Community-Level Interaction Insights into Carbon Utilization and Element Cycling Functions of Hydrothermarchaeota in Hydrothermal Sediment.</title>
        <authorList>
            <person name="Zhou Z."/>
            <person name="Liu Y."/>
            <person name="Xu W."/>
            <person name="Pan J."/>
            <person name="Luo Z.H."/>
            <person name="Li M."/>
        </authorList>
    </citation>
    <scope>NUCLEOTIDE SEQUENCE [LARGE SCALE GENOMIC DNA]</scope>
    <source>
        <strain evidence="2">SpSt-500</strain>
    </source>
</reference>
<dbReference type="PANTHER" id="PTHR35580">
    <property type="entry name" value="CELL SURFACE GLYCOPROTEIN (S-LAYER PROTEIN)-LIKE PROTEIN"/>
    <property type="match status" value="1"/>
</dbReference>